<dbReference type="EMBL" id="PIDR01002045">
    <property type="protein sequence ID" value="PLO58499.1"/>
    <property type="molecule type" value="Genomic_DNA"/>
</dbReference>
<evidence type="ECO:0000313" key="4">
    <source>
        <dbReference type="Proteomes" id="UP000234667"/>
    </source>
</evidence>
<protein>
    <submittedName>
        <fullName evidence="3">DNA-binding protein YbiB</fullName>
    </submittedName>
</protein>
<dbReference type="InterPro" id="IPR035902">
    <property type="entry name" value="Nuc_phospho_transferase"/>
</dbReference>
<dbReference type="AlphaFoldDB" id="A0A2J5NXL4"/>
<evidence type="ECO:0000256" key="2">
    <source>
        <dbReference type="ARBA" id="ARBA00022679"/>
    </source>
</evidence>
<proteinExistence type="predicted"/>
<keyword evidence="2" id="KW-0808">Transferase</keyword>
<keyword evidence="3" id="KW-0238">DNA-binding</keyword>
<dbReference type="GO" id="GO:0016757">
    <property type="term" value="F:glycosyltransferase activity"/>
    <property type="evidence" value="ECO:0007669"/>
    <property type="project" value="UniProtKB-KW"/>
</dbReference>
<keyword evidence="1" id="KW-0328">Glycosyltransferase</keyword>
<comment type="caution">
    <text evidence="3">The sequence shown here is derived from an EMBL/GenBank/DDBJ whole genome shotgun (WGS) entry which is preliminary data.</text>
</comment>
<gene>
    <name evidence="3" type="ORF">CWN49_35510</name>
</gene>
<accession>A0A2J5NXL4</accession>
<name>A0A2J5NXL4_9ENTR</name>
<dbReference type="Gene3D" id="3.40.1030.10">
    <property type="entry name" value="Nucleoside phosphorylase/phosphoribosyltransferase catalytic domain"/>
    <property type="match status" value="1"/>
</dbReference>
<reference evidence="3 4" key="1">
    <citation type="submission" date="2017-11" db="EMBL/GenBank/DDBJ databases">
        <authorList>
            <person name="Han C.G."/>
        </authorList>
    </citation>
    <scope>NUCLEOTIDE SEQUENCE [LARGE SCALE GENOMIC DNA]</scope>
    <source>
        <strain evidence="3 4">A10</strain>
    </source>
</reference>
<dbReference type="GO" id="GO:0003677">
    <property type="term" value="F:DNA binding"/>
    <property type="evidence" value="ECO:0007669"/>
    <property type="project" value="UniProtKB-KW"/>
</dbReference>
<evidence type="ECO:0000313" key="3">
    <source>
        <dbReference type="EMBL" id="PLO58499.1"/>
    </source>
</evidence>
<sequence length="40" mass="4146">CMVGSEPLPSSLKIQLACCLLATGVVLSLEQGLAKVAESW</sequence>
<organism evidence="3 4">
    <name type="scientific">Klebsiella michiganensis</name>
    <dbReference type="NCBI Taxonomy" id="1134687"/>
    <lineage>
        <taxon>Bacteria</taxon>
        <taxon>Pseudomonadati</taxon>
        <taxon>Pseudomonadota</taxon>
        <taxon>Gammaproteobacteria</taxon>
        <taxon>Enterobacterales</taxon>
        <taxon>Enterobacteriaceae</taxon>
        <taxon>Klebsiella/Raoultella group</taxon>
        <taxon>Klebsiella</taxon>
    </lineage>
</organism>
<reference evidence="3 4" key="2">
    <citation type="submission" date="2018-01" db="EMBL/GenBank/DDBJ databases">
        <title>Genomic study of Klebsiella pneumoniae.</title>
        <authorList>
            <person name="Yang Y."/>
            <person name="Bicalho R."/>
        </authorList>
    </citation>
    <scope>NUCLEOTIDE SEQUENCE [LARGE SCALE GENOMIC DNA]</scope>
    <source>
        <strain evidence="3 4">A10</strain>
    </source>
</reference>
<dbReference type="Proteomes" id="UP000234667">
    <property type="component" value="Unassembled WGS sequence"/>
</dbReference>
<evidence type="ECO:0000256" key="1">
    <source>
        <dbReference type="ARBA" id="ARBA00022676"/>
    </source>
</evidence>
<feature type="non-terminal residue" evidence="3">
    <location>
        <position position="1"/>
    </location>
</feature>